<organism evidence="3 4">
    <name type="scientific">Micromonospora vulcania</name>
    <dbReference type="NCBI Taxonomy" id="1441873"/>
    <lineage>
        <taxon>Bacteria</taxon>
        <taxon>Bacillati</taxon>
        <taxon>Actinomycetota</taxon>
        <taxon>Actinomycetes</taxon>
        <taxon>Micromonosporales</taxon>
        <taxon>Micromonosporaceae</taxon>
        <taxon>Micromonospora</taxon>
    </lineage>
</organism>
<dbReference type="Pfam" id="PF06114">
    <property type="entry name" value="Peptidase_M78"/>
    <property type="match status" value="1"/>
</dbReference>
<accession>A0ABW1H8C8</accession>
<keyword evidence="4" id="KW-1185">Reference proteome</keyword>
<evidence type="ECO:0000256" key="1">
    <source>
        <dbReference type="ARBA" id="ARBA00007227"/>
    </source>
</evidence>
<evidence type="ECO:0000313" key="4">
    <source>
        <dbReference type="Proteomes" id="UP001596226"/>
    </source>
</evidence>
<comment type="caution">
    <text evidence="3">The sequence shown here is derived from an EMBL/GenBank/DDBJ whole genome shotgun (WGS) entry which is preliminary data.</text>
</comment>
<sequence>MSTALAGERIRAVRRLLGISQIELAEAAGVSQSLISQVENGVKEATDDLLYAVASATNTPKLFFDILPPEIPLGSLRFRKAASARVGDTKRVKALFDEAYRVVSSLFAETHYPLPDLPIAQGDITADDIERLANETREALQIGDDGPIRHLTRSCERAGIAVVPLTLPGSHDASDEIVGHFGISFWPSREEPALVGYFSNGPGDRLRYTLAHELGHLVLHTRRRSAADPEAEANRFAGALLMPQERAKTVFESGLTLKEYARLKAHWGIAIQALVMRAAHLDLISEERKSSLFRQISARGWRKQEPVMVHPEQPMLVNHLMAIKYGNSGTYAKASEKLALGAMVLRSLAPKMAA</sequence>
<dbReference type="SUPFAM" id="SSF47413">
    <property type="entry name" value="lambda repressor-like DNA-binding domains"/>
    <property type="match status" value="1"/>
</dbReference>
<protein>
    <submittedName>
        <fullName evidence="3">Helix-turn-helix domain-containing protein</fullName>
    </submittedName>
</protein>
<dbReference type="InterPro" id="IPR010982">
    <property type="entry name" value="Lambda_DNA-bd_dom_sf"/>
</dbReference>
<dbReference type="SMART" id="SM00530">
    <property type="entry name" value="HTH_XRE"/>
    <property type="match status" value="1"/>
</dbReference>
<dbReference type="Gene3D" id="1.10.10.2910">
    <property type="match status" value="1"/>
</dbReference>
<dbReference type="RefSeq" id="WP_377513670.1">
    <property type="nucleotide sequence ID" value="NZ_JBHSQS010000011.1"/>
</dbReference>
<comment type="similarity">
    <text evidence="1">Belongs to the short-chain fatty acyl-CoA assimilation regulator (ScfR) family.</text>
</comment>
<dbReference type="InterPro" id="IPR001387">
    <property type="entry name" value="Cro/C1-type_HTH"/>
</dbReference>
<name>A0ABW1H8C8_9ACTN</name>
<dbReference type="Proteomes" id="UP001596226">
    <property type="component" value="Unassembled WGS sequence"/>
</dbReference>
<dbReference type="Pfam" id="PF01381">
    <property type="entry name" value="HTH_3"/>
    <property type="match status" value="1"/>
</dbReference>
<dbReference type="InterPro" id="IPR052345">
    <property type="entry name" value="Rad_response_metalloprotease"/>
</dbReference>
<dbReference type="CDD" id="cd00093">
    <property type="entry name" value="HTH_XRE"/>
    <property type="match status" value="1"/>
</dbReference>
<gene>
    <name evidence="3" type="ORF">ACFQGL_19840</name>
</gene>
<dbReference type="PANTHER" id="PTHR43236">
    <property type="entry name" value="ANTITOXIN HIGA1"/>
    <property type="match status" value="1"/>
</dbReference>
<dbReference type="InterPro" id="IPR010359">
    <property type="entry name" value="IrrE_HExxH"/>
</dbReference>
<dbReference type="Gene3D" id="1.10.260.40">
    <property type="entry name" value="lambda repressor-like DNA-binding domains"/>
    <property type="match status" value="1"/>
</dbReference>
<dbReference type="PANTHER" id="PTHR43236:SF1">
    <property type="entry name" value="BLL7220 PROTEIN"/>
    <property type="match status" value="1"/>
</dbReference>
<reference evidence="4" key="1">
    <citation type="journal article" date="2019" name="Int. J. Syst. Evol. Microbiol.">
        <title>The Global Catalogue of Microorganisms (GCM) 10K type strain sequencing project: providing services to taxonomists for standard genome sequencing and annotation.</title>
        <authorList>
            <consortium name="The Broad Institute Genomics Platform"/>
            <consortium name="The Broad Institute Genome Sequencing Center for Infectious Disease"/>
            <person name="Wu L."/>
            <person name="Ma J."/>
        </authorList>
    </citation>
    <scope>NUCLEOTIDE SEQUENCE [LARGE SCALE GENOMIC DNA]</scope>
    <source>
        <strain evidence="4">CGMCC 4.7144</strain>
    </source>
</reference>
<dbReference type="EMBL" id="JBHSQS010000011">
    <property type="protein sequence ID" value="MFC5925596.1"/>
    <property type="molecule type" value="Genomic_DNA"/>
</dbReference>
<feature type="domain" description="HTH cro/C1-type" evidence="2">
    <location>
        <begin position="10"/>
        <end position="64"/>
    </location>
</feature>
<dbReference type="PROSITE" id="PS50943">
    <property type="entry name" value="HTH_CROC1"/>
    <property type="match status" value="1"/>
</dbReference>
<evidence type="ECO:0000313" key="3">
    <source>
        <dbReference type="EMBL" id="MFC5925596.1"/>
    </source>
</evidence>
<evidence type="ECO:0000259" key="2">
    <source>
        <dbReference type="PROSITE" id="PS50943"/>
    </source>
</evidence>
<proteinExistence type="inferred from homology"/>